<organism evidence="3 4">
    <name type="scientific">Candolleomyces aberdarensis</name>
    <dbReference type="NCBI Taxonomy" id="2316362"/>
    <lineage>
        <taxon>Eukaryota</taxon>
        <taxon>Fungi</taxon>
        <taxon>Dikarya</taxon>
        <taxon>Basidiomycota</taxon>
        <taxon>Agaricomycotina</taxon>
        <taxon>Agaricomycetes</taxon>
        <taxon>Agaricomycetidae</taxon>
        <taxon>Agaricales</taxon>
        <taxon>Agaricineae</taxon>
        <taxon>Psathyrellaceae</taxon>
        <taxon>Candolleomyces</taxon>
    </lineage>
</organism>
<keyword evidence="1" id="KW-0472">Membrane</keyword>
<keyword evidence="1" id="KW-0926">Vacuole</keyword>
<dbReference type="GO" id="GO:0016192">
    <property type="term" value="P:vesicle-mediated transport"/>
    <property type="evidence" value="ECO:0007669"/>
    <property type="project" value="InterPro"/>
</dbReference>
<dbReference type="InterPro" id="IPR043972">
    <property type="entry name" value="FUZ/MON1/HPS1_longin_1"/>
</dbReference>
<dbReference type="EMBL" id="SDEE01000018">
    <property type="protein sequence ID" value="RXW24495.1"/>
    <property type="molecule type" value="Genomic_DNA"/>
</dbReference>
<keyword evidence="1" id="KW-0072">Autophagy</keyword>
<comment type="subcellular location">
    <subcellularLocation>
        <location evidence="1">Endosome</location>
        <location evidence="1">Multivesicular body membrane</location>
        <topology evidence="1">Peripheral membrane protein</topology>
    </subcellularLocation>
    <subcellularLocation>
        <location evidence="1">Prevacuolar compartment membrane</location>
        <topology evidence="1">Peripheral membrane protein</topology>
    </subcellularLocation>
    <subcellularLocation>
        <location evidence="1">Vacuole membrane</location>
        <topology evidence="1">Peripheral membrane protein</topology>
    </subcellularLocation>
</comment>
<keyword evidence="1" id="KW-0653">Protein transport</keyword>
<dbReference type="GO" id="GO:0006623">
    <property type="term" value="P:protein targeting to vacuole"/>
    <property type="evidence" value="ECO:0007669"/>
    <property type="project" value="UniProtKB-UniRule"/>
</dbReference>
<dbReference type="AlphaFoldDB" id="A0A4Q2DZK8"/>
<comment type="function">
    <text evidence="1">Required for multiple vacuole delivery pathways including the cytoplasm to vacuole transport (Cvt), autophagy, pexophagy and endocytosis.</text>
</comment>
<dbReference type="GO" id="GO:0000329">
    <property type="term" value="C:fungal-type vacuole membrane"/>
    <property type="evidence" value="ECO:0007669"/>
    <property type="project" value="TreeGrafter"/>
</dbReference>
<dbReference type="Proteomes" id="UP000290288">
    <property type="component" value="Unassembled WGS sequence"/>
</dbReference>
<dbReference type="Pfam" id="PF19036">
    <property type="entry name" value="Fuz_longin_1"/>
    <property type="match status" value="1"/>
</dbReference>
<dbReference type="GO" id="GO:0032585">
    <property type="term" value="C:multivesicular body membrane"/>
    <property type="evidence" value="ECO:0007669"/>
    <property type="project" value="UniProtKB-SubCell"/>
</dbReference>
<gene>
    <name evidence="3" type="ORF">EST38_g1349</name>
</gene>
<keyword evidence="1" id="KW-0967">Endosome</keyword>
<comment type="similarity">
    <text evidence="1">Belongs to the MON1/SAND family.</text>
</comment>
<dbReference type="PANTHER" id="PTHR13027">
    <property type="entry name" value="SAND PROTEIN-RELATED"/>
    <property type="match status" value="1"/>
</dbReference>
<accession>A0A4Q2DZK8</accession>
<dbReference type="OrthoDB" id="2965659at2759"/>
<comment type="caution">
    <text evidence="3">The sequence shown here is derived from an EMBL/GenBank/DDBJ whole genome shotgun (WGS) entry which is preliminary data.</text>
</comment>
<evidence type="ECO:0000313" key="4">
    <source>
        <dbReference type="Proteomes" id="UP000290288"/>
    </source>
</evidence>
<protein>
    <recommendedName>
        <fullName evidence="1">Vacuolar fusion protein MON1</fullName>
    </recommendedName>
</protein>
<dbReference type="GO" id="GO:0035658">
    <property type="term" value="C:Mon1-Ccz1 complex"/>
    <property type="evidence" value="ECO:0007669"/>
    <property type="project" value="TreeGrafter"/>
</dbReference>
<dbReference type="PRINTS" id="PR01546">
    <property type="entry name" value="YEAST73DUF"/>
</dbReference>
<keyword evidence="1" id="KW-0813">Transport</keyword>
<feature type="domain" description="FUZ/MON1/HPS1 first Longin" evidence="2">
    <location>
        <begin position="101"/>
        <end position="178"/>
    </location>
</feature>
<dbReference type="InterPro" id="IPR004353">
    <property type="entry name" value="Mon1"/>
</dbReference>
<proteinExistence type="inferred from homology"/>
<name>A0A4Q2DZK8_9AGAR</name>
<dbReference type="GO" id="GO:0006914">
    <property type="term" value="P:autophagy"/>
    <property type="evidence" value="ECO:0007669"/>
    <property type="project" value="UniProtKB-UniRule"/>
</dbReference>
<reference evidence="3 4" key="1">
    <citation type="submission" date="2019-01" db="EMBL/GenBank/DDBJ databases">
        <title>Draft genome sequence of Psathyrella aberdarensis IHI B618.</title>
        <authorList>
            <person name="Buettner E."/>
            <person name="Kellner H."/>
        </authorList>
    </citation>
    <scope>NUCLEOTIDE SEQUENCE [LARGE SCALE GENOMIC DNA]</scope>
    <source>
        <strain evidence="3 4">IHI B618</strain>
    </source>
</reference>
<sequence length="182" mass="20180">MDMAEGILVQEMDTESVDRLEADEGSNVDQPMGVSESAQLLREQLKKTFTSKADHQEATDSTRLLEKDVAITELTFNAGSCIFYYVDRGLMSAASRYSPREYFVLTNAGKPVFISRPGKEDNDNTASVIGVMQALISVFIDDGDKIRCVNAGRTRITFLLRSPLYYVCVSSWGEPESTVRGN</sequence>
<keyword evidence="4" id="KW-1185">Reference proteome</keyword>
<evidence type="ECO:0000259" key="2">
    <source>
        <dbReference type="Pfam" id="PF19036"/>
    </source>
</evidence>
<dbReference type="STRING" id="2316362.A0A4Q2DZK8"/>
<evidence type="ECO:0000256" key="1">
    <source>
        <dbReference type="RuleBase" id="RU367048"/>
    </source>
</evidence>
<evidence type="ECO:0000313" key="3">
    <source>
        <dbReference type="EMBL" id="RXW24495.1"/>
    </source>
</evidence>
<dbReference type="PANTHER" id="PTHR13027:SF7">
    <property type="entry name" value="VACUOLAR FUSION PROTEIN MON1 HOMOLOG"/>
    <property type="match status" value="1"/>
</dbReference>